<evidence type="ECO:0000259" key="1">
    <source>
        <dbReference type="SMART" id="SM00829"/>
    </source>
</evidence>
<protein>
    <submittedName>
        <fullName evidence="2">GroES-like protein</fullName>
    </submittedName>
</protein>
<feature type="domain" description="Enoyl reductase (ER)" evidence="1">
    <location>
        <begin position="17"/>
        <end position="354"/>
    </location>
</feature>
<dbReference type="SUPFAM" id="SSF50129">
    <property type="entry name" value="GroES-like"/>
    <property type="match status" value="1"/>
</dbReference>
<sequence length="357" mass="37870">MGIPKVQRAVLTGKGGGPPSALSVGETAVPTIKDNDLLVKVAAAGVNQADTKVRKQVMPGLVAPQILGKDYCGTVVAVGTGVQGYSLGDTVYGQLQAHGGAYAEYMVVDVAKDYVAKKPDSLSDAVAAGIPMGALTAYSGWVTYGGLKVPEGPFEQGPRVLVIGASGTVGHLATQMAKTCLGASLVVGVCSAKNAPWVKDMGCDEVIVYDATDEKGGKVVEAVGTTKWPEWKESFDLIYDTVGRDDLYLLWSHRLLKPSSRWVTCAFPVAEGGARRIGVTDLFAFAWFMGQKAIAGARKWQMVWEVDPKGWPMVTKWVDEGKLTVHIQESLPFSEAPRAHTLVEEGHVAGKVVLVPS</sequence>
<dbReference type="SUPFAM" id="SSF51735">
    <property type="entry name" value="NAD(P)-binding Rossmann-fold domains"/>
    <property type="match status" value="1"/>
</dbReference>
<dbReference type="EMBL" id="KQ965756">
    <property type="protein sequence ID" value="KXS16151.1"/>
    <property type="molecule type" value="Genomic_DNA"/>
</dbReference>
<gene>
    <name evidence="2" type="ORF">M427DRAFT_56040</name>
</gene>
<proteinExistence type="predicted"/>
<dbReference type="Pfam" id="PF13602">
    <property type="entry name" value="ADH_zinc_N_2"/>
    <property type="match status" value="1"/>
</dbReference>
<evidence type="ECO:0000313" key="2">
    <source>
        <dbReference type="EMBL" id="KXS16151.1"/>
    </source>
</evidence>
<dbReference type="InterPro" id="IPR050700">
    <property type="entry name" value="YIM1/Zinc_Alcohol_DH_Fams"/>
</dbReference>
<dbReference type="SMART" id="SM00829">
    <property type="entry name" value="PKS_ER"/>
    <property type="match status" value="1"/>
</dbReference>
<dbReference type="CDD" id="cd08267">
    <property type="entry name" value="MDR1"/>
    <property type="match status" value="1"/>
</dbReference>
<dbReference type="GO" id="GO:0016491">
    <property type="term" value="F:oxidoreductase activity"/>
    <property type="evidence" value="ECO:0007669"/>
    <property type="project" value="InterPro"/>
</dbReference>
<accession>A0A139AH59</accession>
<dbReference type="InterPro" id="IPR036291">
    <property type="entry name" value="NAD(P)-bd_dom_sf"/>
</dbReference>
<organism evidence="2 3">
    <name type="scientific">Gonapodya prolifera (strain JEL478)</name>
    <name type="common">Monoblepharis prolifera</name>
    <dbReference type="NCBI Taxonomy" id="1344416"/>
    <lineage>
        <taxon>Eukaryota</taxon>
        <taxon>Fungi</taxon>
        <taxon>Fungi incertae sedis</taxon>
        <taxon>Chytridiomycota</taxon>
        <taxon>Chytridiomycota incertae sedis</taxon>
        <taxon>Monoblepharidomycetes</taxon>
        <taxon>Monoblepharidales</taxon>
        <taxon>Gonapodyaceae</taxon>
        <taxon>Gonapodya</taxon>
    </lineage>
</organism>
<dbReference type="InterPro" id="IPR011032">
    <property type="entry name" value="GroES-like_sf"/>
</dbReference>
<dbReference type="PANTHER" id="PTHR11695:SF294">
    <property type="entry name" value="RETICULON-4-INTERACTING PROTEIN 1, MITOCHONDRIAL"/>
    <property type="match status" value="1"/>
</dbReference>
<keyword evidence="3" id="KW-1185">Reference proteome</keyword>
<dbReference type="Pfam" id="PF08240">
    <property type="entry name" value="ADH_N"/>
    <property type="match status" value="1"/>
</dbReference>
<evidence type="ECO:0000313" key="3">
    <source>
        <dbReference type="Proteomes" id="UP000070544"/>
    </source>
</evidence>
<dbReference type="InterPro" id="IPR020843">
    <property type="entry name" value="ER"/>
</dbReference>
<dbReference type="OMA" id="GPLTYFT"/>
<dbReference type="PANTHER" id="PTHR11695">
    <property type="entry name" value="ALCOHOL DEHYDROGENASE RELATED"/>
    <property type="match status" value="1"/>
</dbReference>
<dbReference type="Gene3D" id="3.90.180.10">
    <property type="entry name" value="Medium-chain alcohol dehydrogenases, catalytic domain"/>
    <property type="match status" value="1"/>
</dbReference>
<dbReference type="STRING" id="1344416.A0A139AH59"/>
<dbReference type="AlphaFoldDB" id="A0A139AH59"/>
<dbReference type="Gene3D" id="3.40.50.720">
    <property type="entry name" value="NAD(P)-binding Rossmann-like Domain"/>
    <property type="match status" value="1"/>
</dbReference>
<dbReference type="InterPro" id="IPR013154">
    <property type="entry name" value="ADH-like_N"/>
</dbReference>
<dbReference type="OrthoDB" id="201656at2759"/>
<name>A0A139AH59_GONPJ</name>
<dbReference type="Proteomes" id="UP000070544">
    <property type="component" value="Unassembled WGS sequence"/>
</dbReference>
<reference evidence="2 3" key="1">
    <citation type="journal article" date="2015" name="Genome Biol. Evol.">
        <title>Phylogenomic analyses indicate that early fungi evolved digesting cell walls of algal ancestors of land plants.</title>
        <authorList>
            <person name="Chang Y."/>
            <person name="Wang S."/>
            <person name="Sekimoto S."/>
            <person name="Aerts A.L."/>
            <person name="Choi C."/>
            <person name="Clum A."/>
            <person name="LaButti K.M."/>
            <person name="Lindquist E.A."/>
            <person name="Yee Ngan C."/>
            <person name="Ohm R.A."/>
            <person name="Salamov A.A."/>
            <person name="Grigoriev I.V."/>
            <person name="Spatafora J.W."/>
            <person name="Berbee M.L."/>
        </authorList>
    </citation>
    <scope>NUCLEOTIDE SEQUENCE [LARGE SCALE GENOMIC DNA]</scope>
    <source>
        <strain evidence="2 3">JEL478</strain>
    </source>
</reference>